<dbReference type="Gene3D" id="3.20.20.410">
    <property type="entry name" value="Protein of unknown function UPF0759"/>
    <property type="match status" value="1"/>
</dbReference>
<dbReference type="PANTHER" id="PTHR30348:SF13">
    <property type="entry name" value="UPF0759 PROTEIN YUNF"/>
    <property type="match status" value="1"/>
</dbReference>
<dbReference type="InterPro" id="IPR036520">
    <property type="entry name" value="UPF0759_sf"/>
</dbReference>
<evidence type="ECO:0000313" key="1">
    <source>
        <dbReference type="EMBL" id="TFB24009.1"/>
    </source>
</evidence>
<organism evidence="1 2">
    <name type="scientific">Filobacillus milosensis</name>
    <dbReference type="NCBI Taxonomy" id="94137"/>
    <lineage>
        <taxon>Bacteria</taxon>
        <taxon>Bacillati</taxon>
        <taxon>Bacillota</taxon>
        <taxon>Bacilli</taxon>
        <taxon>Bacillales</taxon>
        <taxon>Bacillaceae</taxon>
        <taxon>Filobacillus</taxon>
    </lineage>
</organism>
<sequence length="281" mass="33229">MIHIGLTGWGDHPAIHDSEHLYKDKLAAYASHFPVVELDAAFYSIINQDQYKKWANQTPSNFSFVVKAYQTFTGHDRKQFTRKEIKDMFKIYQENLKPLTQSDKLNCILFQFPPWFNLSKDHIRRLKFIRQQFGNFDLALEFRNRSWFENSVKQDTLKFMEEEQWIHSICDEPQAGEGSVPTIPVVTNSQNTLIRFHGRNVMGWNKNGNENWRKVRFLYRYNQSELEDWGNTIHQLKKNSDRITVLFNNNSGGDAFDNAKHLQKLLGITYKDLNPRQMDLF</sequence>
<name>A0A4Y8IUZ6_9BACI</name>
<protein>
    <submittedName>
        <fullName evidence="1">DUF72 domain-containing protein</fullName>
    </submittedName>
</protein>
<keyword evidence="2" id="KW-1185">Reference proteome</keyword>
<dbReference type="SUPFAM" id="SSF117396">
    <property type="entry name" value="TM1631-like"/>
    <property type="match status" value="1"/>
</dbReference>
<accession>A0A4Y8IUZ6</accession>
<dbReference type="InterPro" id="IPR002763">
    <property type="entry name" value="DUF72"/>
</dbReference>
<comment type="caution">
    <text evidence="1">The sequence shown here is derived from an EMBL/GenBank/DDBJ whole genome shotgun (WGS) entry which is preliminary data.</text>
</comment>
<dbReference type="OrthoDB" id="9780310at2"/>
<evidence type="ECO:0000313" key="2">
    <source>
        <dbReference type="Proteomes" id="UP000297975"/>
    </source>
</evidence>
<dbReference type="PANTHER" id="PTHR30348">
    <property type="entry name" value="UNCHARACTERIZED PROTEIN YECE"/>
    <property type="match status" value="1"/>
</dbReference>
<dbReference type="EMBL" id="SOPW01000003">
    <property type="protein sequence ID" value="TFB24009.1"/>
    <property type="molecule type" value="Genomic_DNA"/>
</dbReference>
<dbReference type="Proteomes" id="UP000297975">
    <property type="component" value="Unassembled WGS sequence"/>
</dbReference>
<proteinExistence type="predicted"/>
<gene>
    <name evidence="1" type="ORF">E3U55_04135</name>
</gene>
<dbReference type="RefSeq" id="WP_134339067.1">
    <property type="nucleotide sequence ID" value="NZ_SOPW01000003.1"/>
</dbReference>
<reference evidence="1 2" key="1">
    <citation type="submission" date="2019-03" db="EMBL/GenBank/DDBJ databases">
        <authorList>
            <person name="He R.-H."/>
        </authorList>
    </citation>
    <scope>NUCLEOTIDE SEQUENCE [LARGE SCALE GENOMIC DNA]</scope>
    <source>
        <strain evidence="2">SH 714</strain>
    </source>
</reference>
<dbReference type="Pfam" id="PF01904">
    <property type="entry name" value="DUF72"/>
    <property type="match status" value="1"/>
</dbReference>
<dbReference type="AlphaFoldDB" id="A0A4Y8IUZ6"/>